<dbReference type="Pfam" id="PF03936">
    <property type="entry name" value="Terpene_synth_C"/>
    <property type="match status" value="1"/>
</dbReference>
<dbReference type="GO" id="GO:0000287">
    <property type="term" value="F:magnesium ion binding"/>
    <property type="evidence" value="ECO:0007669"/>
    <property type="project" value="InterPro"/>
</dbReference>
<keyword evidence="3" id="KW-0460">Magnesium</keyword>
<proteinExistence type="predicted"/>
<organism evidence="6 7">
    <name type="scientific">Asparagus officinalis</name>
    <name type="common">Garden asparagus</name>
    <dbReference type="NCBI Taxonomy" id="4686"/>
    <lineage>
        <taxon>Eukaryota</taxon>
        <taxon>Viridiplantae</taxon>
        <taxon>Streptophyta</taxon>
        <taxon>Embryophyta</taxon>
        <taxon>Tracheophyta</taxon>
        <taxon>Spermatophyta</taxon>
        <taxon>Magnoliopsida</taxon>
        <taxon>Liliopsida</taxon>
        <taxon>Asparagales</taxon>
        <taxon>Asparagaceae</taxon>
        <taxon>Asparagoideae</taxon>
        <taxon>Asparagus</taxon>
    </lineage>
</organism>
<dbReference type="InterPro" id="IPR034741">
    <property type="entry name" value="Terpene_cyclase-like_1_C"/>
</dbReference>
<dbReference type="GO" id="GO:0009686">
    <property type="term" value="P:gibberellin biosynthetic process"/>
    <property type="evidence" value="ECO:0007669"/>
    <property type="project" value="TreeGrafter"/>
</dbReference>
<dbReference type="Pfam" id="PF01397">
    <property type="entry name" value="Terpene_synth"/>
    <property type="match status" value="1"/>
</dbReference>
<dbReference type="SFLD" id="SFLDG01019">
    <property type="entry name" value="Terpene_Cyclase_Like_1_C_Termi"/>
    <property type="match status" value="1"/>
</dbReference>
<evidence type="ECO:0000256" key="3">
    <source>
        <dbReference type="ARBA" id="ARBA00022842"/>
    </source>
</evidence>
<dbReference type="InterPro" id="IPR036965">
    <property type="entry name" value="Terpene_synth_N_sf"/>
</dbReference>
<dbReference type="OrthoDB" id="2343925at2759"/>
<dbReference type="Proteomes" id="UP000243459">
    <property type="component" value="Chromosome 2"/>
</dbReference>
<dbReference type="Gramene" id="ONK77133">
    <property type="protein sequence ID" value="ONK77133"/>
    <property type="gene ID" value="A4U43_C02F3440"/>
</dbReference>
<dbReference type="GO" id="GO:0010333">
    <property type="term" value="F:terpene synthase activity"/>
    <property type="evidence" value="ECO:0007669"/>
    <property type="project" value="InterPro"/>
</dbReference>
<feature type="domain" description="Terpene synthase metal-binding" evidence="5">
    <location>
        <begin position="550"/>
        <end position="773"/>
    </location>
</feature>
<dbReference type="FunFam" id="1.50.10.130:FF:000002">
    <property type="entry name" value="Ent-copalyl diphosphate synthase, chloroplastic"/>
    <property type="match status" value="1"/>
</dbReference>
<dbReference type="OMA" id="RTHENMM"/>
<feature type="domain" description="Terpene synthase N-terminal" evidence="4">
    <location>
        <begin position="264"/>
        <end position="470"/>
    </location>
</feature>
<dbReference type="InterPro" id="IPR008949">
    <property type="entry name" value="Isoprenoid_synthase_dom_sf"/>
</dbReference>
<dbReference type="PANTHER" id="PTHR31739:SF4">
    <property type="entry name" value="ENT-COPALYL DIPHOSPHATE SYNTHASE, CHLOROPLASTIC"/>
    <property type="match status" value="1"/>
</dbReference>
<evidence type="ECO:0008006" key="8">
    <source>
        <dbReference type="Google" id="ProtNLM"/>
    </source>
</evidence>
<evidence type="ECO:0000313" key="6">
    <source>
        <dbReference type="EMBL" id="ONK77133.1"/>
    </source>
</evidence>
<dbReference type="InterPro" id="IPR008930">
    <property type="entry name" value="Terpenoid_cyclase/PrenylTrfase"/>
</dbReference>
<comment type="cofactor">
    <cofactor evidence="1">
        <name>Mg(2+)</name>
        <dbReference type="ChEBI" id="CHEBI:18420"/>
    </cofactor>
</comment>
<dbReference type="InterPro" id="IPR005630">
    <property type="entry name" value="Terpene_synthase_metal-bd"/>
</dbReference>
<dbReference type="SUPFAM" id="SSF48576">
    <property type="entry name" value="Terpenoid synthases"/>
    <property type="match status" value="1"/>
</dbReference>
<evidence type="ECO:0000256" key="1">
    <source>
        <dbReference type="ARBA" id="ARBA00001946"/>
    </source>
</evidence>
<dbReference type="InterPro" id="IPR050148">
    <property type="entry name" value="Terpene_synthase-like"/>
</dbReference>
<gene>
    <name evidence="6" type="ORF">A4U43_C02F3440</name>
</gene>
<evidence type="ECO:0000313" key="7">
    <source>
        <dbReference type="Proteomes" id="UP000243459"/>
    </source>
</evidence>
<dbReference type="EMBL" id="CM007382">
    <property type="protein sequence ID" value="ONK77133.1"/>
    <property type="molecule type" value="Genomic_DNA"/>
</dbReference>
<sequence>MERISLLPSKALFSRSLGYLYPQVRGNLNFCTTGLYVEKQNKMLSFRPLVNASGALSPRVAGAFDIDVAKDSAEETRDEDDRIGTLVMQIKEMFRSMSDGDTSPSAYDTAWVARIPSKHDATRPHFPTTLNWVLGNQHEDGSWGEPSLFHLYDRLVCTLACILSLKTWSIGEQHIAKGLEFLRAHVEQLGDETSNSRTCAFEIVFPSMLDEANSIGLELPYDAPYLKKIFEMRENKKSRVPVEMMHSVHTTLLYSVEALQEIVQWKRILKLQSPDGSSLSSPAATAVAYMKTGDSKSLEYLTNIVQRFRDHAPSQYPIDLVERIWAIDTIERLGIHHYFREEISDALDYVYRNIGKKGVPYGTGNPIPDIDDTCMALRLARSHGYEISPDILQHFKQDNGHFICHPGETHTGVSDMFNLYRFSQISYPGETILEDAKPLLQRYLQYCIKNHVDDKWALKKDLLKEVERALRYPWKMSLQGLEAREYIDLYGENDLWIGKTVYWMHNVNNPKYLELAKLEYNRLQAIHEREINYVLKWWNNCGLDDPFVTRICPQEIYFSIAATLYEPELEDCRITYTKSNCIEDIVRDMFQNHGSNQDLKLFCKAIEQWNPSLIHSLPQRIQVIFMAMYNTLNELATEASNAQGKDVFPYFHDLRSKQVQDYMKSRLRIETKQISSWTEYFENGKKDCGVAIRTVPTMFFMGENMVDNILRCLDSRSKIQDQLSMYLRLLIDVRTHENMMHKKPTIAISSYMKEANCTEEEAICRLKRTTEEAFHELVYQYLKPSKVPRCCRRLMFEHGRITHFFLGDNSSTPLTERERISDAMDRFFSAV</sequence>
<dbReference type="GO" id="GO:0009507">
    <property type="term" value="C:chloroplast"/>
    <property type="evidence" value="ECO:0007669"/>
    <property type="project" value="TreeGrafter"/>
</dbReference>
<keyword evidence="2" id="KW-0479">Metal-binding</keyword>
<evidence type="ECO:0000259" key="4">
    <source>
        <dbReference type="Pfam" id="PF01397"/>
    </source>
</evidence>
<dbReference type="PANTHER" id="PTHR31739">
    <property type="entry name" value="ENT-COPALYL DIPHOSPHATE SYNTHASE, CHLOROPLASTIC"/>
    <property type="match status" value="1"/>
</dbReference>
<dbReference type="Gene3D" id="1.50.10.160">
    <property type="match status" value="1"/>
</dbReference>
<dbReference type="Gene3D" id="1.50.10.130">
    <property type="entry name" value="Terpene synthase, N-terminal domain"/>
    <property type="match status" value="1"/>
</dbReference>
<protein>
    <recommendedName>
        <fullName evidence="8">Terpene synthase N-terminal domain-containing protein</fullName>
    </recommendedName>
</protein>
<evidence type="ECO:0000256" key="2">
    <source>
        <dbReference type="ARBA" id="ARBA00022723"/>
    </source>
</evidence>
<reference evidence="7" key="1">
    <citation type="journal article" date="2017" name="Nat. Commun.">
        <title>The asparagus genome sheds light on the origin and evolution of a young Y chromosome.</title>
        <authorList>
            <person name="Harkess A."/>
            <person name="Zhou J."/>
            <person name="Xu C."/>
            <person name="Bowers J.E."/>
            <person name="Van der Hulst R."/>
            <person name="Ayyampalayam S."/>
            <person name="Mercati F."/>
            <person name="Riccardi P."/>
            <person name="McKain M.R."/>
            <person name="Kakrana A."/>
            <person name="Tang H."/>
            <person name="Ray J."/>
            <person name="Groenendijk J."/>
            <person name="Arikit S."/>
            <person name="Mathioni S.M."/>
            <person name="Nakano M."/>
            <person name="Shan H."/>
            <person name="Telgmann-Rauber A."/>
            <person name="Kanno A."/>
            <person name="Yue Z."/>
            <person name="Chen H."/>
            <person name="Li W."/>
            <person name="Chen Y."/>
            <person name="Xu X."/>
            <person name="Zhang Y."/>
            <person name="Luo S."/>
            <person name="Chen H."/>
            <person name="Gao J."/>
            <person name="Mao Z."/>
            <person name="Pires J.C."/>
            <person name="Luo M."/>
            <person name="Kudrna D."/>
            <person name="Wing R.A."/>
            <person name="Meyers B.C."/>
            <person name="Yi K."/>
            <person name="Kong H."/>
            <person name="Lavrijsen P."/>
            <person name="Sunseri F."/>
            <person name="Falavigna A."/>
            <person name="Ye Y."/>
            <person name="Leebens-Mack J.H."/>
            <person name="Chen G."/>
        </authorList>
    </citation>
    <scope>NUCLEOTIDE SEQUENCE [LARGE SCALE GENOMIC DNA]</scope>
    <source>
        <strain evidence="7">cv. DH0086</strain>
    </source>
</reference>
<keyword evidence="7" id="KW-1185">Reference proteome</keyword>
<accession>A0A5P1FHD2</accession>
<dbReference type="SFLD" id="SFLDG01014">
    <property type="entry name" value="Terpene_Cyclase_Like_1_N-term"/>
    <property type="match status" value="1"/>
</dbReference>
<evidence type="ECO:0000259" key="5">
    <source>
        <dbReference type="Pfam" id="PF03936"/>
    </source>
</evidence>
<dbReference type="SFLD" id="SFLDG01605">
    <property type="entry name" value="Terpene_Cyclase_Like_1_N-term"/>
    <property type="match status" value="1"/>
</dbReference>
<dbReference type="AlphaFoldDB" id="A0A5P1FHD2"/>
<dbReference type="Gene3D" id="1.10.600.10">
    <property type="entry name" value="Farnesyl Diphosphate Synthase"/>
    <property type="match status" value="1"/>
</dbReference>
<dbReference type="SFLD" id="SFLDS00005">
    <property type="entry name" value="Isoprenoid_Synthase_Type_I"/>
    <property type="match status" value="1"/>
</dbReference>
<dbReference type="InterPro" id="IPR001906">
    <property type="entry name" value="Terpene_synth_N"/>
</dbReference>
<name>A0A5P1FHD2_ASPOF</name>
<dbReference type="SUPFAM" id="SSF48239">
    <property type="entry name" value="Terpenoid cyclases/Protein prenyltransferases"/>
    <property type="match status" value="2"/>
</dbReference>